<keyword evidence="5 13" id="KW-0548">Nucleotidyltransferase</keyword>
<evidence type="ECO:0000256" key="7">
    <source>
        <dbReference type="ARBA" id="ARBA00023128"/>
    </source>
</evidence>
<feature type="compositionally biased region" description="Basic residues" evidence="14">
    <location>
        <begin position="303"/>
        <end position="313"/>
    </location>
</feature>
<name>A0A182MZA1_9DIPT</name>
<feature type="domain" description="DNA-directed RNA polymerase N-terminal" evidence="15">
    <location>
        <begin position="541"/>
        <end position="856"/>
    </location>
</feature>
<evidence type="ECO:0000256" key="11">
    <source>
        <dbReference type="ARBA" id="ARBA00063316"/>
    </source>
</evidence>
<dbReference type="InterPro" id="IPR002092">
    <property type="entry name" value="DNA-dir_Rpol_phage-type"/>
</dbReference>
<keyword evidence="6" id="KW-0809">Transit peptide</keyword>
<evidence type="ECO:0000256" key="5">
    <source>
        <dbReference type="ARBA" id="ARBA00022695"/>
    </source>
</evidence>
<dbReference type="InterPro" id="IPR037159">
    <property type="entry name" value="RNA_POL_N_sf"/>
</dbReference>
<evidence type="ECO:0000256" key="2">
    <source>
        <dbReference type="ARBA" id="ARBA00009493"/>
    </source>
</evidence>
<keyword evidence="8 13" id="KW-0804">Transcription</keyword>
<comment type="function">
    <text evidence="13">DNA-dependent RNA polymerase catalyzes the transcription of DNA into RNA using the four ribonucleoside triphosphates as substrates.</text>
</comment>
<evidence type="ECO:0000256" key="6">
    <source>
        <dbReference type="ARBA" id="ARBA00022946"/>
    </source>
</evidence>
<evidence type="ECO:0000256" key="10">
    <source>
        <dbReference type="ARBA" id="ARBA00057821"/>
    </source>
</evidence>
<dbReference type="EC" id="2.7.7.6" evidence="13"/>
<evidence type="ECO:0000256" key="1">
    <source>
        <dbReference type="ARBA" id="ARBA00004173"/>
    </source>
</evidence>
<comment type="similarity">
    <text evidence="2 13">Belongs to the phage and mitochondrial RNA polymerase family.</text>
</comment>
<dbReference type="FunFam" id="1.10.1320.10:FF:000002">
    <property type="entry name" value="DNA-directed RNA polymerase"/>
    <property type="match status" value="1"/>
</dbReference>
<dbReference type="GO" id="GO:0006390">
    <property type="term" value="P:mitochondrial transcription"/>
    <property type="evidence" value="ECO:0007669"/>
    <property type="project" value="TreeGrafter"/>
</dbReference>
<dbReference type="Proteomes" id="UP000075884">
    <property type="component" value="Unassembled WGS sequence"/>
</dbReference>
<comment type="function">
    <text evidence="10">DNA-dependent RNA polymerase catalyzes the transcription of mitochondrial DNA into RNA using the four ribonucleoside triphosphates as substrates. Component of the mitochondrial transcription initiation complex, composed at least of TFB2M, TFAM and POLRMT that is required for basal transcription of mitochondrial DNA. In this complex, TFAM recruits POLRMT to a specific promoter whereas TFB2M induces structural changes in POLRMT to enable promoter opening and trapping of the DNA non-template strand. Has DNA primase activity. Catalyzes the synthesis of short RNA primers that are necessary for the initiation of lagging-strand DNA synthesis from the origin of light-strand DNA replication (OriL).</text>
</comment>
<evidence type="ECO:0000259" key="15">
    <source>
        <dbReference type="SMART" id="SM01311"/>
    </source>
</evidence>
<evidence type="ECO:0000256" key="14">
    <source>
        <dbReference type="SAM" id="MobiDB-lite"/>
    </source>
</evidence>
<evidence type="ECO:0000256" key="3">
    <source>
        <dbReference type="ARBA" id="ARBA00022478"/>
    </source>
</evidence>
<dbReference type="Gene3D" id="1.10.287.280">
    <property type="match status" value="1"/>
</dbReference>
<dbReference type="GO" id="GO:0001018">
    <property type="term" value="F:mitochondrial promoter sequence-specific DNA binding"/>
    <property type="evidence" value="ECO:0007669"/>
    <property type="project" value="TreeGrafter"/>
</dbReference>
<dbReference type="InterPro" id="IPR002885">
    <property type="entry name" value="PPR_rpt"/>
</dbReference>
<proteinExistence type="inferred from homology"/>
<dbReference type="InterPro" id="IPR043502">
    <property type="entry name" value="DNA/RNA_pol_sf"/>
</dbReference>
<dbReference type="STRING" id="7168.A0A182MZA1"/>
<dbReference type="Pfam" id="PF00940">
    <property type="entry name" value="RNA_pol"/>
    <property type="match status" value="1"/>
</dbReference>
<dbReference type="Gene3D" id="1.10.1320.10">
    <property type="entry name" value="DNA-directed RNA polymerase, N-terminal domain"/>
    <property type="match status" value="1"/>
</dbReference>
<evidence type="ECO:0000256" key="8">
    <source>
        <dbReference type="ARBA" id="ARBA00023163"/>
    </source>
</evidence>
<evidence type="ECO:0000313" key="17">
    <source>
        <dbReference type="Proteomes" id="UP000075884"/>
    </source>
</evidence>
<dbReference type="Pfam" id="PF14700">
    <property type="entry name" value="RPOL_N"/>
    <property type="match status" value="1"/>
</dbReference>
<accession>A0A182MZA1</accession>
<comment type="catalytic activity">
    <reaction evidence="9 13">
        <text>RNA(n) + a ribonucleoside 5'-triphosphate = RNA(n+1) + diphosphate</text>
        <dbReference type="Rhea" id="RHEA:21248"/>
        <dbReference type="Rhea" id="RHEA-COMP:14527"/>
        <dbReference type="Rhea" id="RHEA-COMP:17342"/>
        <dbReference type="ChEBI" id="CHEBI:33019"/>
        <dbReference type="ChEBI" id="CHEBI:61557"/>
        <dbReference type="ChEBI" id="CHEBI:140395"/>
        <dbReference type="EC" id="2.7.7.6"/>
    </reaction>
</comment>
<dbReference type="PROSITE" id="PS00489">
    <property type="entry name" value="RNA_POL_PHAGE_2"/>
    <property type="match status" value="1"/>
</dbReference>
<dbReference type="PROSITE" id="PS51375">
    <property type="entry name" value="PPR"/>
    <property type="match status" value="1"/>
</dbReference>
<evidence type="ECO:0000256" key="9">
    <source>
        <dbReference type="ARBA" id="ARBA00048552"/>
    </source>
</evidence>
<dbReference type="InterPro" id="IPR046950">
    <property type="entry name" value="DNA-dir_Rpol_C_phage-type"/>
</dbReference>
<evidence type="ECO:0000256" key="12">
    <source>
        <dbReference type="PROSITE-ProRule" id="PRU00708"/>
    </source>
</evidence>
<dbReference type="Gene3D" id="1.25.40.10">
    <property type="entry name" value="Tetratricopeptide repeat domain"/>
    <property type="match status" value="1"/>
</dbReference>
<dbReference type="VEuPathDB" id="VectorBase:ADIR000706"/>
<dbReference type="SMART" id="SM01311">
    <property type="entry name" value="RPOL_N"/>
    <property type="match status" value="1"/>
</dbReference>
<evidence type="ECO:0000256" key="4">
    <source>
        <dbReference type="ARBA" id="ARBA00022679"/>
    </source>
</evidence>
<dbReference type="Pfam" id="PF13812">
    <property type="entry name" value="PPR_3"/>
    <property type="match status" value="1"/>
</dbReference>
<comment type="subunit">
    <text evidence="11">Homodimer. Component of the mitochondrial transcription initiation complex, composed at least of TFB2M, TFAM and POLRMT. In this complex TFAM recruits POLRMT to the promoter whereas TFB2M induces structural changes in POLRMT to enable promoter opening and trapping of the DNA non-template strand. Upon metabolic stress, forms a complex composed of FOXO3, SIRT3 and mitochondrial RNA polymerase POLRMT; the complex is recruited to mtDNA in a SIRT3-dependent manner. Also forms a complex composed of FOXO3, SIRT3, TFAM and POLRMT. Interacts with TFB1M and TFB2M, leading to the stimulation of transcription. Interacts with TEFM. Interacts with MTRES1.</text>
</comment>
<protein>
    <recommendedName>
        <fullName evidence="13">DNA-directed RNA polymerase</fullName>
        <ecNumber evidence="13">2.7.7.6</ecNumber>
    </recommendedName>
</protein>
<dbReference type="EnsemblMetazoa" id="ADIR000706-RA">
    <property type="protein sequence ID" value="ADIR000706-PA"/>
    <property type="gene ID" value="ADIR000706"/>
</dbReference>
<reference evidence="16" key="2">
    <citation type="submission" date="2020-05" db="UniProtKB">
        <authorList>
            <consortium name="EnsemblMetazoa"/>
        </authorList>
    </citation>
    <scope>IDENTIFICATION</scope>
    <source>
        <strain evidence="16">WRAIR2</strain>
    </source>
</reference>
<dbReference type="InterPro" id="IPR029262">
    <property type="entry name" value="RPOL_N"/>
</dbReference>
<dbReference type="Gene3D" id="1.10.150.20">
    <property type="entry name" value="5' to 3' exonuclease, C-terminal subdomain"/>
    <property type="match status" value="1"/>
</dbReference>
<evidence type="ECO:0000313" key="16">
    <source>
        <dbReference type="EnsemblMetazoa" id="ADIR000706-PA"/>
    </source>
</evidence>
<dbReference type="InterPro" id="IPR011990">
    <property type="entry name" value="TPR-like_helical_dom_sf"/>
</dbReference>
<organism evidence="16 17">
    <name type="scientific">Anopheles dirus</name>
    <dbReference type="NCBI Taxonomy" id="7168"/>
    <lineage>
        <taxon>Eukaryota</taxon>
        <taxon>Metazoa</taxon>
        <taxon>Ecdysozoa</taxon>
        <taxon>Arthropoda</taxon>
        <taxon>Hexapoda</taxon>
        <taxon>Insecta</taxon>
        <taxon>Pterygota</taxon>
        <taxon>Neoptera</taxon>
        <taxon>Endopterygota</taxon>
        <taxon>Diptera</taxon>
        <taxon>Nematocera</taxon>
        <taxon>Culicoidea</taxon>
        <taxon>Culicidae</taxon>
        <taxon>Anophelinae</taxon>
        <taxon>Anopheles</taxon>
    </lineage>
</organism>
<dbReference type="GO" id="GO:0034245">
    <property type="term" value="C:mitochondrial DNA-directed RNA polymerase complex"/>
    <property type="evidence" value="ECO:0007669"/>
    <property type="project" value="TreeGrafter"/>
</dbReference>
<dbReference type="FunFam" id="1.10.150.20:FF:000031">
    <property type="entry name" value="DNA-directed RNA polymerase"/>
    <property type="match status" value="1"/>
</dbReference>
<dbReference type="GO" id="GO:0071897">
    <property type="term" value="P:DNA biosynthetic process"/>
    <property type="evidence" value="ECO:0007669"/>
    <property type="project" value="UniProtKB-ARBA"/>
</dbReference>
<dbReference type="PANTHER" id="PTHR10102:SF0">
    <property type="entry name" value="DNA-DIRECTED RNA POLYMERASE, MITOCHONDRIAL"/>
    <property type="match status" value="1"/>
</dbReference>
<dbReference type="GO" id="GO:0003899">
    <property type="term" value="F:DNA-directed RNA polymerase activity"/>
    <property type="evidence" value="ECO:0007669"/>
    <property type="project" value="UniProtKB-EC"/>
</dbReference>
<reference evidence="17" key="1">
    <citation type="submission" date="2013-03" db="EMBL/GenBank/DDBJ databases">
        <title>The Genome Sequence of Anopheles dirus WRAIR2.</title>
        <authorList>
            <consortium name="The Broad Institute Genomics Platform"/>
            <person name="Neafsey D.E."/>
            <person name="Walton C."/>
            <person name="Walker B."/>
            <person name="Young S.K."/>
            <person name="Zeng Q."/>
            <person name="Gargeya S."/>
            <person name="Fitzgerald M."/>
            <person name="Haas B."/>
            <person name="Abouelleil A."/>
            <person name="Allen A.W."/>
            <person name="Alvarado L."/>
            <person name="Arachchi H.M."/>
            <person name="Berlin A.M."/>
            <person name="Chapman S.B."/>
            <person name="Gainer-Dewar J."/>
            <person name="Goldberg J."/>
            <person name="Griggs A."/>
            <person name="Gujja S."/>
            <person name="Hansen M."/>
            <person name="Howarth C."/>
            <person name="Imamovic A."/>
            <person name="Ireland A."/>
            <person name="Larimer J."/>
            <person name="McCowan C."/>
            <person name="Murphy C."/>
            <person name="Pearson M."/>
            <person name="Poon T.W."/>
            <person name="Priest M."/>
            <person name="Roberts A."/>
            <person name="Saif S."/>
            <person name="Shea T."/>
            <person name="Sisk P."/>
            <person name="Sykes S."/>
            <person name="Wortman J."/>
            <person name="Nusbaum C."/>
            <person name="Birren B."/>
        </authorList>
    </citation>
    <scope>NUCLEOTIDE SEQUENCE [LARGE SCALE GENOMIC DNA]</scope>
    <source>
        <strain evidence="17">WRAIR2</strain>
    </source>
</reference>
<keyword evidence="17" id="KW-1185">Reference proteome</keyword>
<keyword evidence="4 13" id="KW-0808">Transferase</keyword>
<feature type="region of interest" description="Disordered" evidence="14">
    <location>
        <begin position="295"/>
        <end position="320"/>
    </location>
</feature>
<dbReference type="PANTHER" id="PTHR10102">
    <property type="entry name" value="DNA-DIRECTED RNA POLYMERASE, MITOCHONDRIAL"/>
    <property type="match status" value="1"/>
</dbReference>
<dbReference type="FunFam" id="1.10.287.280:FF:000001">
    <property type="entry name" value="DNA-directed RNA polymerase"/>
    <property type="match status" value="1"/>
</dbReference>
<feature type="repeat" description="PPR" evidence="12">
    <location>
        <begin position="382"/>
        <end position="416"/>
    </location>
</feature>
<keyword evidence="7" id="KW-0496">Mitochondrion</keyword>
<keyword evidence="3 13" id="KW-0240">DNA-directed RNA polymerase</keyword>
<evidence type="ECO:0000256" key="13">
    <source>
        <dbReference type="RuleBase" id="RU003805"/>
    </source>
</evidence>
<dbReference type="SUPFAM" id="SSF56672">
    <property type="entry name" value="DNA/RNA polymerases"/>
    <property type="match status" value="1"/>
</dbReference>
<sequence length="1390" mass="157869">KKKCAQRGRCSRARFRWFNQFIGAGFSHYGDAKMFRMLNLRSLAQSKNKLLAHKSGIVRVDSTSSSNNVVYCCPLRKVSHLCNRELVNDLLIARGNGSINVKRVHSTTPTAEMVSTLGGKKSKRKRSNANKYTELLAVKDGDTKETKATVQKLKSKKLANFIHNQIAVEACSSSTTLPASSSVHTDGLPQPNRSAPILPTDMSHWNFEETPVIYIGGDMKETDISPDVLSEIIESVQVLKEVHHKRTLRDAGVLAPHDVLDPMILEEEVALLESETAVPEEAELVFEDPVDLKPSTNGAAGARKTKRGCKPQPHHPLEVPEKGKKFASKYYKTSEIESLARQRSFQLTLNAYLDICITTGMVNRAYATTLNYRHKRKRREFDIGTYNQLIHAFAGKGNYARVKDILRVVREDRIIPTAQTYAGILECLGRLEPTDEVLKQAKQHLQEANTAGYTMNDILDQSKYTYDQRDAVLALCRRLVPEYMATYRAPTLTYNNHLLNALNEHVLPIGSEPPKEGACPGSEIMTSKAGFSCEQLQEMAQQQAELELSGYLTVKSIEKFPAPTDQVMQYRKELEDLRKLWAKQITMAFHRDFNTLKAVTETKSSRTINLFPYLKALSVPQFTEIVLDEVQMLLEGSDTFSFVMSQLHRELGRKVESRYHVEQKRANGVLAKTCDIYDRYAVELAAGRTSDNPRQLWQRLVHETRSTGPSMDIQSVAWPKAAVVGVGKFLYNILRCDLKINVNVTNRTNRKVKLVPAFYTLFRYEAKMAKEQIKPHPVLMKLYRKSQPDTLKFDVNLVPMLCPPQPWSTPRNGGYILAESDLIRLPHQAHQQTERIDEADPQDMYPTLDALNQLASIPWVVNGQILDVIVQVFNSGGNAKLDVPEPPSALPPVVEPVPRSEMSGYEKYSLLRKRLYHRRKQGDMYSLWCDALYRLSLASHYRDKVFWLPQNIDFRGRVYPIPPHLNHLGHDLARCLLVFQQRKPLGPDGFRWLKLHCINLTGLKKRESVAERLRYADEIMDDILDSADRPLTGRMWWSSSDEPWQTLACCMEIAKVHRCPDPEKFESGFPIHQDGSCNGLQHYAALGRDTPGAISVNLAPAEVPQDVYSAVAALVEENRARDAQNNVKVAAILDGFIRRKVIKQTVMTTVYGVTRYGARKQIARQLEYIDEFPKDWVWPASSYLTVKTFDALSEMFTSAKEIQDWFTDCARLISAVCAQNVEWVTPLGLPVVQPYNRADRPAAACKSVQLPEHFAMDSYEKPNIMKQKNAFPPNFVHSLDSSHMMLTSLYCERAGLTFISVHDCYWTHACTVPTMNRICREQFVALHSEPILEDLSKFLVQKYSYDENEINNDGSVIDLTKRKLNRILQQCPDKGDFDLRKVLESVYFFS</sequence>
<comment type="subcellular location">
    <subcellularLocation>
        <location evidence="1">Mitochondrion</location>
    </subcellularLocation>
</comment>
<dbReference type="PROSITE" id="PS00900">
    <property type="entry name" value="RNA_POL_PHAGE_1"/>
    <property type="match status" value="1"/>
</dbReference>